<feature type="transmembrane region" description="Helical" evidence="2">
    <location>
        <begin position="138"/>
        <end position="160"/>
    </location>
</feature>
<accession>A0AA38LSB7</accession>
<keyword evidence="2" id="KW-1133">Transmembrane helix</keyword>
<feature type="compositionally biased region" description="Basic and acidic residues" evidence="1">
    <location>
        <begin position="279"/>
        <end position="289"/>
    </location>
</feature>
<dbReference type="PANTHER" id="PTHR42109:SF2">
    <property type="entry name" value="INTEGRAL MEMBRANE PROTEIN"/>
    <property type="match status" value="1"/>
</dbReference>
<feature type="transmembrane region" description="Helical" evidence="2">
    <location>
        <begin position="27"/>
        <end position="45"/>
    </location>
</feature>
<comment type="caution">
    <text evidence="3">The sequence shown here is derived from an EMBL/GenBank/DDBJ whole genome shotgun (WGS) entry which is preliminary data.</text>
</comment>
<evidence type="ECO:0000313" key="3">
    <source>
        <dbReference type="EMBL" id="KAI9633900.1"/>
    </source>
</evidence>
<feature type="transmembrane region" description="Helical" evidence="2">
    <location>
        <begin position="211"/>
        <end position="229"/>
    </location>
</feature>
<feature type="transmembrane region" description="Helical" evidence="2">
    <location>
        <begin position="241"/>
        <end position="265"/>
    </location>
</feature>
<evidence type="ECO:0000256" key="2">
    <source>
        <dbReference type="SAM" id="Phobius"/>
    </source>
</evidence>
<dbReference type="RefSeq" id="XP_052943677.1">
    <property type="nucleotide sequence ID" value="XM_053090164.1"/>
</dbReference>
<evidence type="ECO:0000313" key="4">
    <source>
        <dbReference type="Proteomes" id="UP001164286"/>
    </source>
</evidence>
<dbReference type="AlphaFoldDB" id="A0AA38LSB7"/>
<dbReference type="GeneID" id="77729369"/>
<sequence>MSETNVNTNINSVVDNFNGGSVGRDDLAPAIVFAVALALTVPLMIWRFISKKHSSKILINAVAFFVIRLASLIIRAYMARRAYNTGTLIAQAVLTSIGYLPLLNALIDLWQVRAEKGDQNDQSFDAVHRAKKIKWVKYVGWFLRFLLLASLATAIAAGIVLSRNYDNERQANIIRNLLKASYIVSLAVTVIGMLLKATSTIMNHEPKRKTALLYAYSIPLLIVSIYRVIEVFSGYRATPNALVAFFVAMILFEFIAYAVLLAMNINKMVNKFHHRHDDDAEKRGMRSAESDAATPRESMATRH</sequence>
<dbReference type="PANTHER" id="PTHR42109">
    <property type="entry name" value="UNPLACED GENOMIC SCAFFOLD UM_SCAF_CONTIG_1.265, WHOLE GENOME SHOTGUN SEQUENCE"/>
    <property type="match status" value="1"/>
</dbReference>
<protein>
    <submittedName>
        <fullName evidence="3">Uncharacterized protein</fullName>
    </submittedName>
</protein>
<dbReference type="Proteomes" id="UP001164286">
    <property type="component" value="Unassembled WGS sequence"/>
</dbReference>
<keyword evidence="2" id="KW-0812">Transmembrane</keyword>
<keyword evidence="4" id="KW-1185">Reference proteome</keyword>
<gene>
    <name evidence="3" type="ORF">MKK02DRAFT_38570</name>
</gene>
<evidence type="ECO:0000256" key="1">
    <source>
        <dbReference type="SAM" id="MobiDB-lite"/>
    </source>
</evidence>
<dbReference type="EMBL" id="JAKWFO010000008">
    <property type="protein sequence ID" value="KAI9633900.1"/>
    <property type="molecule type" value="Genomic_DNA"/>
</dbReference>
<feature type="region of interest" description="Disordered" evidence="1">
    <location>
        <begin position="279"/>
        <end position="303"/>
    </location>
</feature>
<reference evidence="3" key="1">
    <citation type="journal article" date="2022" name="G3 (Bethesda)">
        <title>High quality genome of the basidiomycete yeast Dioszegia hungarica PDD-24b-2 isolated from cloud water.</title>
        <authorList>
            <person name="Jarrige D."/>
            <person name="Haridas S."/>
            <person name="Bleykasten-Grosshans C."/>
            <person name="Joly M."/>
            <person name="Nadalig T."/>
            <person name="Sancelme M."/>
            <person name="Vuilleumier S."/>
            <person name="Grigoriev I.V."/>
            <person name="Amato P."/>
            <person name="Bringel F."/>
        </authorList>
    </citation>
    <scope>NUCLEOTIDE SEQUENCE</scope>
    <source>
        <strain evidence="3">PDD-24b-2</strain>
    </source>
</reference>
<organism evidence="3 4">
    <name type="scientific">Dioszegia hungarica</name>
    <dbReference type="NCBI Taxonomy" id="4972"/>
    <lineage>
        <taxon>Eukaryota</taxon>
        <taxon>Fungi</taxon>
        <taxon>Dikarya</taxon>
        <taxon>Basidiomycota</taxon>
        <taxon>Agaricomycotina</taxon>
        <taxon>Tremellomycetes</taxon>
        <taxon>Tremellales</taxon>
        <taxon>Bulleribasidiaceae</taxon>
        <taxon>Dioszegia</taxon>
    </lineage>
</organism>
<proteinExistence type="predicted"/>
<keyword evidence="2" id="KW-0472">Membrane</keyword>
<feature type="transmembrane region" description="Helical" evidence="2">
    <location>
        <begin position="57"/>
        <end position="77"/>
    </location>
</feature>
<feature type="transmembrane region" description="Helical" evidence="2">
    <location>
        <begin position="180"/>
        <end position="199"/>
    </location>
</feature>
<name>A0AA38LSB7_9TREE</name>
<feature type="transmembrane region" description="Helical" evidence="2">
    <location>
        <begin position="89"/>
        <end position="107"/>
    </location>
</feature>